<dbReference type="EMBL" id="GBRD01004398">
    <property type="protein sequence ID" value="JAG61423.1"/>
    <property type="molecule type" value="Transcribed_RNA"/>
</dbReference>
<evidence type="ECO:0000313" key="2">
    <source>
        <dbReference type="EMBL" id="JAG61423.1"/>
    </source>
</evidence>
<feature type="region of interest" description="Disordered" evidence="1">
    <location>
        <begin position="122"/>
        <end position="177"/>
    </location>
</feature>
<dbReference type="AlphaFoldDB" id="A0A0K8T7B1"/>
<accession>A0A0K8T7B1</accession>
<organism evidence="2">
    <name type="scientific">Lygus hesperus</name>
    <name type="common">Western plant bug</name>
    <dbReference type="NCBI Taxonomy" id="30085"/>
    <lineage>
        <taxon>Eukaryota</taxon>
        <taxon>Metazoa</taxon>
        <taxon>Ecdysozoa</taxon>
        <taxon>Arthropoda</taxon>
        <taxon>Hexapoda</taxon>
        <taxon>Insecta</taxon>
        <taxon>Pterygota</taxon>
        <taxon>Neoptera</taxon>
        <taxon>Paraneoptera</taxon>
        <taxon>Hemiptera</taxon>
        <taxon>Heteroptera</taxon>
        <taxon>Panheteroptera</taxon>
        <taxon>Cimicomorpha</taxon>
        <taxon>Miridae</taxon>
        <taxon>Mirini</taxon>
        <taxon>Lygus</taxon>
    </lineage>
</organism>
<protein>
    <submittedName>
        <fullName evidence="2">Uncharacterized protein</fullName>
    </submittedName>
</protein>
<reference evidence="2" key="1">
    <citation type="submission" date="2014-09" db="EMBL/GenBank/DDBJ databases">
        <authorList>
            <person name="Magalhaes I.L.F."/>
            <person name="Oliveira U."/>
            <person name="Santos F.R."/>
            <person name="Vidigal T.H.D.A."/>
            <person name="Brescovit A.D."/>
            <person name="Santos A.J."/>
        </authorList>
    </citation>
    <scope>NUCLEOTIDE SEQUENCE</scope>
</reference>
<feature type="compositionally biased region" description="Acidic residues" evidence="1">
    <location>
        <begin position="130"/>
        <end position="143"/>
    </location>
</feature>
<sequence length="207" mass="22607">QLCAARCVSSIMRLSAYLPAAFAFLPVVLSLQECYVCLYQRAVRGSSTELEHQFPEESLPSCQRGTLPPPKQCPPRYKGCLTQYSGELVQRACGELNLTICQKANQVEYCYCEGNLCNHKDNELPKTTTEEPDPTSDDEDDDGGSGQGSAFDGGIRRAEPPLKIPKPTHPVTPLDNNQLGKISAGAGHQHRHLFVALLAPLAIHLAF</sequence>
<feature type="non-terminal residue" evidence="2">
    <location>
        <position position="1"/>
    </location>
</feature>
<evidence type="ECO:0000256" key="1">
    <source>
        <dbReference type="SAM" id="MobiDB-lite"/>
    </source>
</evidence>
<proteinExistence type="predicted"/>
<name>A0A0K8T7B1_LYGHE</name>